<dbReference type="Gene3D" id="1.10.357.10">
    <property type="entry name" value="Tetracycline Repressor, domain 2"/>
    <property type="match status" value="1"/>
</dbReference>
<dbReference type="InterPro" id="IPR009057">
    <property type="entry name" value="Homeodomain-like_sf"/>
</dbReference>
<keyword evidence="5" id="KW-1185">Reference proteome</keyword>
<accession>U2R8B7</accession>
<name>U2R8B7_EUBRA</name>
<evidence type="ECO:0000313" key="5">
    <source>
        <dbReference type="Proteomes" id="UP000016608"/>
    </source>
</evidence>
<evidence type="ECO:0000259" key="3">
    <source>
        <dbReference type="PROSITE" id="PS50977"/>
    </source>
</evidence>
<dbReference type="HOGENOM" id="CLU_087539_0_2_9"/>
<proteinExistence type="predicted"/>
<dbReference type="EMBL" id="AWVJ01000061">
    <property type="protein sequence ID" value="ERK49868.1"/>
    <property type="molecule type" value="Genomic_DNA"/>
</dbReference>
<reference evidence="4 5" key="1">
    <citation type="submission" date="2013-06" db="EMBL/GenBank/DDBJ databases">
        <authorList>
            <person name="Weinstock G."/>
            <person name="Sodergren E."/>
            <person name="Lobos E.A."/>
            <person name="Fulton L."/>
            <person name="Fulton R."/>
            <person name="Courtney L."/>
            <person name="Fronick C."/>
            <person name="O'Laughlin M."/>
            <person name="Godfrey J."/>
            <person name="Wilson R.M."/>
            <person name="Miner T."/>
            <person name="Farmer C."/>
            <person name="Delehaunty K."/>
            <person name="Cordes M."/>
            <person name="Minx P."/>
            <person name="Tomlinson C."/>
            <person name="Chen J."/>
            <person name="Wollam A."/>
            <person name="Pepin K.H."/>
            <person name="Bhonagiri V."/>
            <person name="Zhang X."/>
            <person name="Warren W."/>
            <person name="Mitreva M."/>
            <person name="Mardis E.R."/>
            <person name="Wilson R.K."/>
        </authorList>
    </citation>
    <scope>NUCLEOTIDE SEQUENCE [LARGE SCALE GENOMIC DNA]</scope>
    <source>
        <strain evidence="4 5">ATCC 29099</strain>
    </source>
</reference>
<organism evidence="4 5">
    <name type="scientific">Eubacterium ramulus ATCC 29099</name>
    <dbReference type="NCBI Taxonomy" id="1256908"/>
    <lineage>
        <taxon>Bacteria</taxon>
        <taxon>Bacillati</taxon>
        <taxon>Bacillota</taxon>
        <taxon>Clostridia</taxon>
        <taxon>Eubacteriales</taxon>
        <taxon>Eubacteriaceae</taxon>
        <taxon>Eubacterium</taxon>
    </lineage>
</organism>
<feature type="DNA-binding region" description="H-T-H motif" evidence="2">
    <location>
        <begin position="31"/>
        <end position="50"/>
    </location>
</feature>
<dbReference type="eggNOG" id="COG1309">
    <property type="taxonomic scope" value="Bacteria"/>
</dbReference>
<dbReference type="InterPro" id="IPR050624">
    <property type="entry name" value="HTH-type_Tx_Regulator"/>
</dbReference>
<dbReference type="PANTHER" id="PTHR43479:SF7">
    <property type="entry name" value="TETR-FAMILY TRANSCRIPTIONAL REGULATOR"/>
    <property type="match status" value="1"/>
</dbReference>
<sequence length="178" mass="20456">MIMDIRIEKTKTAIHNTFLELRSKKPLEKITIKELCEKAQINKSTFYSHYRDIYDLSDQLETDVVASVIEAIPNPQNCLEDPAVLAKNMFLGYLSRDTIIRILFSGTRAGELVRKVEYQLKKILFDAHPEYKQDPSVNVVLSYTVYGGYYAFFENRQYGDATVVDIISQISSEAMNLL</sequence>
<comment type="caution">
    <text evidence="4">The sequence shown here is derived from an EMBL/GenBank/DDBJ whole genome shotgun (WGS) entry which is preliminary data.</text>
</comment>
<dbReference type="PROSITE" id="PS50977">
    <property type="entry name" value="HTH_TETR_2"/>
    <property type="match status" value="1"/>
</dbReference>
<dbReference type="PANTHER" id="PTHR43479">
    <property type="entry name" value="ACREF/ENVCD OPERON REPRESSOR-RELATED"/>
    <property type="match status" value="1"/>
</dbReference>
<dbReference type="GO" id="GO:0003677">
    <property type="term" value="F:DNA binding"/>
    <property type="evidence" value="ECO:0007669"/>
    <property type="project" value="UniProtKB-UniRule"/>
</dbReference>
<dbReference type="InterPro" id="IPR001647">
    <property type="entry name" value="HTH_TetR"/>
</dbReference>
<evidence type="ECO:0000256" key="2">
    <source>
        <dbReference type="PROSITE-ProRule" id="PRU00335"/>
    </source>
</evidence>
<protein>
    <recommendedName>
        <fullName evidence="3">HTH tetR-type domain-containing protein</fullName>
    </recommendedName>
</protein>
<dbReference type="AlphaFoldDB" id="U2R8B7"/>
<evidence type="ECO:0000256" key="1">
    <source>
        <dbReference type="ARBA" id="ARBA00023125"/>
    </source>
</evidence>
<dbReference type="SUPFAM" id="SSF46689">
    <property type="entry name" value="Homeodomain-like"/>
    <property type="match status" value="1"/>
</dbReference>
<dbReference type="Proteomes" id="UP000016608">
    <property type="component" value="Unassembled WGS sequence"/>
</dbReference>
<gene>
    <name evidence="4" type="ORF">HMPREF0373_00885</name>
</gene>
<dbReference type="PATRIC" id="fig|1256908.3.peg.817"/>
<feature type="domain" description="HTH tetR-type" evidence="3">
    <location>
        <begin position="8"/>
        <end position="68"/>
    </location>
</feature>
<keyword evidence="1 2" id="KW-0238">DNA-binding</keyword>
<evidence type="ECO:0000313" key="4">
    <source>
        <dbReference type="EMBL" id="ERK49868.1"/>
    </source>
</evidence>